<accession>A0AAD4MNX9</accession>
<name>A0AAD4MNX9_9BILA</name>
<evidence type="ECO:0000313" key="1">
    <source>
        <dbReference type="EMBL" id="KAI1699526.1"/>
    </source>
</evidence>
<keyword evidence="2" id="KW-1185">Reference proteome</keyword>
<protein>
    <submittedName>
        <fullName evidence="1">Uncharacterized protein</fullName>
    </submittedName>
</protein>
<sequence>MAPGGMRSYLACGKDLFTEDFVWMAIIRHMIDFTPGNYMIPLQVLRPYLTQTKPAILSQARQSVPNPTPSVPAKKI</sequence>
<reference evidence="1" key="1">
    <citation type="submission" date="2022-01" db="EMBL/GenBank/DDBJ databases">
        <title>Genome Sequence Resource for Two Populations of Ditylenchus destructor, the Migratory Endoparasitic Phytonematode.</title>
        <authorList>
            <person name="Zhang H."/>
            <person name="Lin R."/>
            <person name="Xie B."/>
        </authorList>
    </citation>
    <scope>NUCLEOTIDE SEQUENCE</scope>
    <source>
        <strain evidence="1">BazhouSP</strain>
    </source>
</reference>
<evidence type="ECO:0000313" key="2">
    <source>
        <dbReference type="Proteomes" id="UP001201812"/>
    </source>
</evidence>
<proteinExistence type="predicted"/>
<dbReference type="AlphaFoldDB" id="A0AAD4MNX9"/>
<organism evidence="1 2">
    <name type="scientific">Ditylenchus destructor</name>
    <dbReference type="NCBI Taxonomy" id="166010"/>
    <lineage>
        <taxon>Eukaryota</taxon>
        <taxon>Metazoa</taxon>
        <taxon>Ecdysozoa</taxon>
        <taxon>Nematoda</taxon>
        <taxon>Chromadorea</taxon>
        <taxon>Rhabditida</taxon>
        <taxon>Tylenchina</taxon>
        <taxon>Tylenchomorpha</taxon>
        <taxon>Sphaerularioidea</taxon>
        <taxon>Anguinidae</taxon>
        <taxon>Anguininae</taxon>
        <taxon>Ditylenchus</taxon>
    </lineage>
</organism>
<comment type="caution">
    <text evidence="1">The sequence shown here is derived from an EMBL/GenBank/DDBJ whole genome shotgun (WGS) entry which is preliminary data.</text>
</comment>
<dbReference type="EMBL" id="JAKKPZ010000176">
    <property type="protein sequence ID" value="KAI1699526.1"/>
    <property type="molecule type" value="Genomic_DNA"/>
</dbReference>
<dbReference type="Proteomes" id="UP001201812">
    <property type="component" value="Unassembled WGS sequence"/>
</dbReference>
<gene>
    <name evidence="1" type="ORF">DdX_17280</name>
</gene>